<dbReference type="EMBL" id="VEVO01000013">
    <property type="protein sequence ID" value="KAF0033255.1"/>
    <property type="molecule type" value="Genomic_DNA"/>
</dbReference>
<dbReference type="AlphaFoldDB" id="A0A6A4SL35"/>
<accession>A0A6A4SL35</accession>
<reference evidence="1 2" key="1">
    <citation type="submission" date="2019-06" db="EMBL/GenBank/DDBJ databases">
        <title>Draft genomes of female and male turbot (Scophthalmus maximus).</title>
        <authorList>
            <person name="Xu H."/>
            <person name="Xu X.-W."/>
            <person name="Shao C."/>
            <person name="Chen S."/>
        </authorList>
    </citation>
    <scope>NUCLEOTIDE SEQUENCE [LARGE SCALE GENOMIC DNA]</scope>
    <source>
        <strain evidence="1">Ysfricsl-2016a</strain>
        <tissue evidence="1">Blood</tissue>
    </source>
</reference>
<dbReference type="PANTHER" id="PTHR36493:SF3">
    <property type="entry name" value="CHITIN-BINDING TYPE-4 DOMAIN-CONTAINING PROTEIN"/>
    <property type="match status" value="1"/>
</dbReference>
<organism evidence="1 2">
    <name type="scientific">Scophthalmus maximus</name>
    <name type="common">Turbot</name>
    <name type="synonym">Psetta maxima</name>
    <dbReference type="NCBI Taxonomy" id="52904"/>
    <lineage>
        <taxon>Eukaryota</taxon>
        <taxon>Metazoa</taxon>
        <taxon>Chordata</taxon>
        <taxon>Craniata</taxon>
        <taxon>Vertebrata</taxon>
        <taxon>Euteleostomi</taxon>
        <taxon>Actinopterygii</taxon>
        <taxon>Neopterygii</taxon>
        <taxon>Teleostei</taxon>
        <taxon>Neoteleostei</taxon>
        <taxon>Acanthomorphata</taxon>
        <taxon>Carangaria</taxon>
        <taxon>Pleuronectiformes</taxon>
        <taxon>Pleuronectoidei</taxon>
        <taxon>Scophthalmidae</taxon>
        <taxon>Scophthalmus</taxon>
    </lineage>
</organism>
<evidence type="ECO:0000313" key="1">
    <source>
        <dbReference type="EMBL" id="KAF0033255.1"/>
    </source>
</evidence>
<gene>
    <name evidence="1" type="ORF">F2P81_015545</name>
</gene>
<name>A0A6A4SL35_SCOMX</name>
<comment type="caution">
    <text evidence="1">The sequence shown here is derived from an EMBL/GenBank/DDBJ whole genome shotgun (WGS) entry which is preliminary data.</text>
</comment>
<proteinExistence type="predicted"/>
<dbReference type="Proteomes" id="UP000438429">
    <property type="component" value="Unassembled WGS sequence"/>
</dbReference>
<evidence type="ECO:0008006" key="3">
    <source>
        <dbReference type="Google" id="ProtNLM"/>
    </source>
</evidence>
<protein>
    <recommendedName>
        <fullName evidence="3">Zonadhesin</fullName>
    </recommendedName>
</protein>
<dbReference type="PANTHER" id="PTHR36493">
    <property type="entry name" value="NEUROBLAST DIFFERENTIATION-ASSOCIATED PROTEIN AHNAK-LIKE PROTEIN"/>
    <property type="match status" value="1"/>
</dbReference>
<evidence type="ECO:0000313" key="2">
    <source>
        <dbReference type="Proteomes" id="UP000438429"/>
    </source>
</evidence>
<sequence>MKRCESPCFLFRMRRRDLRGRADDERSHDDCSQLLLFVTKLVIVPRVTRTTSEFALHQRNLPLAFLLNGETAARGVKRIVSEPGKSSFIRRTNQNEWSDDKRTIPVAKRTIPVVKRTIPVVKRTIPVVKRTIAVVKRTIPVVKRTIPVVKRTIAVVKRTIPVVKRTIPVVKRTIAVVKRTIPVVKRTIPVVKRTIAVVKRTIPVVKRTIPVVKRTIAVSCVR</sequence>